<dbReference type="InterPro" id="IPR019587">
    <property type="entry name" value="Polyketide_cyclase/dehydratase"/>
</dbReference>
<dbReference type="Proteomes" id="UP000439022">
    <property type="component" value="Unassembled WGS sequence"/>
</dbReference>
<evidence type="ECO:0000313" key="1">
    <source>
        <dbReference type="EMBL" id="MRX21725.1"/>
    </source>
</evidence>
<sequence>MRTIRTAVEIDASPSAVWDVLTDFSSYPAWNPHVPHASGDLRVGEAVDIVVRREGGKDRSMTVTITALEPERRLEWVGKLLSPRLFEGRHTLELEPLGEERTRLVNREELSGVFARFATTDEPERDYEAMNRALKTRVERAPSIA</sequence>
<evidence type="ECO:0000313" key="2">
    <source>
        <dbReference type="Proteomes" id="UP000439022"/>
    </source>
</evidence>
<accession>A0A6A8GF32</accession>
<reference evidence="1 2" key="1">
    <citation type="submission" date="2019-11" db="EMBL/GenBank/DDBJ databases">
        <title>Whole genome sequence of Haloferax sp. MBLA0076.</title>
        <authorList>
            <person name="Seo M.-J."/>
            <person name="Cho E.-S."/>
        </authorList>
    </citation>
    <scope>NUCLEOTIDE SEQUENCE [LARGE SCALE GENOMIC DNA]</scope>
    <source>
        <strain evidence="1 2">MBLA0076</strain>
    </source>
</reference>
<dbReference type="PANTHER" id="PTHR36166:SF1">
    <property type="entry name" value="SRPBCC DOMAIN-CONTAINING PROTEIN"/>
    <property type="match status" value="1"/>
</dbReference>
<keyword evidence="2" id="KW-1185">Reference proteome</keyword>
<proteinExistence type="predicted"/>
<protein>
    <submittedName>
        <fullName evidence="1">SRPBCC domain-containing protein</fullName>
    </submittedName>
</protein>
<dbReference type="CDD" id="cd07822">
    <property type="entry name" value="SRPBCC_4"/>
    <property type="match status" value="1"/>
</dbReference>
<dbReference type="SUPFAM" id="SSF55961">
    <property type="entry name" value="Bet v1-like"/>
    <property type="match status" value="1"/>
</dbReference>
<dbReference type="RefSeq" id="WP_151162301.1">
    <property type="nucleotide sequence ID" value="NZ_WKJO01000001.1"/>
</dbReference>
<dbReference type="PANTHER" id="PTHR36166">
    <property type="entry name" value="CHROMOSOME 9, WHOLE GENOME SHOTGUN SEQUENCE"/>
    <property type="match status" value="1"/>
</dbReference>
<dbReference type="EMBL" id="WKJO01000001">
    <property type="protein sequence ID" value="MRX21725.1"/>
    <property type="molecule type" value="Genomic_DNA"/>
</dbReference>
<dbReference type="Gene3D" id="3.30.530.20">
    <property type="match status" value="1"/>
</dbReference>
<gene>
    <name evidence="1" type="ORF">GJR96_07115</name>
</gene>
<dbReference type="Pfam" id="PF10604">
    <property type="entry name" value="Polyketide_cyc2"/>
    <property type="match status" value="1"/>
</dbReference>
<comment type="caution">
    <text evidence="1">The sequence shown here is derived from an EMBL/GenBank/DDBJ whole genome shotgun (WGS) entry which is preliminary data.</text>
</comment>
<organism evidence="1 2">
    <name type="scientific">Haloferax litoreum</name>
    <dbReference type="NCBI Taxonomy" id="2666140"/>
    <lineage>
        <taxon>Archaea</taxon>
        <taxon>Methanobacteriati</taxon>
        <taxon>Methanobacteriota</taxon>
        <taxon>Stenosarchaea group</taxon>
        <taxon>Halobacteria</taxon>
        <taxon>Halobacteriales</taxon>
        <taxon>Haloferacaceae</taxon>
        <taxon>Haloferax</taxon>
    </lineage>
</organism>
<dbReference type="InterPro" id="IPR023393">
    <property type="entry name" value="START-like_dom_sf"/>
</dbReference>
<dbReference type="AlphaFoldDB" id="A0A6A8GF32"/>
<name>A0A6A8GF32_9EURY</name>